<dbReference type="AlphaFoldDB" id="A0A0F9MUD7"/>
<keyword evidence="1" id="KW-0812">Transmembrane</keyword>
<feature type="transmembrane region" description="Helical" evidence="1">
    <location>
        <begin position="12"/>
        <end position="31"/>
    </location>
</feature>
<gene>
    <name evidence="2" type="ORF">LCGC14_1111930</name>
</gene>
<keyword evidence="1" id="KW-1133">Transmembrane helix</keyword>
<accession>A0A0F9MUD7</accession>
<organism evidence="2">
    <name type="scientific">marine sediment metagenome</name>
    <dbReference type="NCBI Taxonomy" id="412755"/>
    <lineage>
        <taxon>unclassified sequences</taxon>
        <taxon>metagenomes</taxon>
        <taxon>ecological metagenomes</taxon>
    </lineage>
</organism>
<evidence type="ECO:0000256" key="1">
    <source>
        <dbReference type="SAM" id="Phobius"/>
    </source>
</evidence>
<reference evidence="2" key="1">
    <citation type="journal article" date="2015" name="Nature">
        <title>Complex archaea that bridge the gap between prokaryotes and eukaryotes.</title>
        <authorList>
            <person name="Spang A."/>
            <person name="Saw J.H."/>
            <person name="Jorgensen S.L."/>
            <person name="Zaremba-Niedzwiedzka K."/>
            <person name="Martijn J."/>
            <person name="Lind A.E."/>
            <person name="van Eijk R."/>
            <person name="Schleper C."/>
            <person name="Guy L."/>
            <person name="Ettema T.J."/>
        </authorList>
    </citation>
    <scope>NUCLEOTIDE SEQUENCE</scope>
</reference>
<evidence type="ECO:0000313" key="2">
    <source>
        <dbReference type="EMBL" id="KKN03017.1"/>
    </source>
</evidence>
<proteinExistence type="predicted"/>
<sequence length="149" mass="16409">MINKKGFTTKDFIIAGLLFTAVISFFVIGIADVQTNYPDNPNIISASFSANYDKLTNQTSSINTMRETALSGEGLSFRGAFDVTFGSFFTVMQLVFSTLTLFGTMYLNLTTDFPMIDSMVLNNFMIIGLAIITVILIFRLINAVGRNPV</sequence>
<name>A0A0F9MUD7_9ZZZZ</name>
<protein>
    <submittedName>
        <fullName evidence="2">Uncharacterized protein</fullName>
    </submittedName>
</protein>
<feature type="transmembrane region" description="Helical" evidence="1">
    <location>
        <begin position="85"/>
        <end position="107"/>
    </location>
</feature>
<keyword evidence="1" id="KW-0472">Membrane</keyword>
<dbReference type="EMBL" id="LAZR01005081">
    <property type="protein sequence ID" value="KKN03017.1"/>
    <property type="molecule type" value="Genomic_DNA"/>
</dbReference>
<feature type="transmembrane region" description="Helical" evidence="1">
    <location>
        <begin position="119"/>
        <end position="141"/>
    </location>
</feature>
<comment type="caution">
    <text evidence="2">The sequence shown here is derived from an EMBL/GenBank/DDBJ whole genome shotgun (WGS) entry which is preliminary data.</text>
</comment>